<evidence type="ECO:0000313" key="4">
    <source>
        <dbReference type="Proteomes" id="UP000231701"/>
    </source>
</evidence>
<dbReference type="InterPro" id="IPR021357">
    <property type="entry name" value="DUF2782"/>
</dbReference>
<name>A0A2K8KV62_MARES</name>
<evidence type="ECO:0000313" key="3">
    <source>
        <dbReference type="EMBL" id="ATX78657.1"/>
    </source>
</evidence>
<dbReference type="EMBL" id="CP018799">
    <property type="protein sequence ID" value="ATX78657.1"/>
    <property type="molecule type" value="Genomic_DNA"/>
</dbReference>
<dbReference type="RefSeq" id="WP_100276645.1">
    <property type="nucleotide sequence ID" value="NZ_CP018799.1"/>
</dbReference>
<feature type="region of interest" description="Disordered" evidence="1">
    <location>
        <begin position="28"/>
        <end position="58"/>
    </location>
</feature>
<reference evidence="3 4" key="1">
    <citation type="submission" date="2016-12" db="EMBL/GenBank/DDBJ databases">
        <title>Isolation and genomic insights into novel planktonic Zetaproteobacteria from stratified waters of the Chesapeake Bay.</title>
        <authorList>
            <person name="McAllister S.M."/>
            <person name="Kato S."/>
            <person name="Chan C.S."/>
            <person name="Chiu B.K."/>
            <person name="Field E.K."/>
        </authorList>
    </citation>
    <scope>NUCLEOTIDE SEQUENCE [LARGE SCALE GENOMIC DNA]</scope>
    <source>
        <strain evidence="3 4">CP-5</strain>
    </source>
</reference>
<dbReference type="Gene3D" id="2.20.130.30">
    <property type="entry name" value="Protein of unknown function DUF2782"/>
    <property type="match status" value="1"/>
</dbReference>
<sequence>MMMRYFLLPVSLVLMLSSYAFAEEGEALPPPEVNAEAPASANDEVEVKESAPNLNEELSAPDSDVAIDVRSYQRKDGAKITEYAVHGRVFKIKVQPAGDLPAYYLEDRDGDGNFEQRLPGGGKRISPPTWVLQEF</sequence>
<evidence type="ECO:0000256" key="1">
    <source>
        <dbReference type="SAM" id="MobiDB-lite"/>
    </source>
</evidence>
<accession>A0A2K8KV62</accession>
<feature type="chain" id="PRO_5014894522" description="DUF2782 domain-containing protein" evidence="2">
    <location>
        <begin position="23"/>
        <end position="135"/>
    </location>
</feature>
<evidence type="ECO:0008006" key="5">
    <source>
        <dbReference type="Google" id="ProtNLM"/>
    </source>
</evidence>
<gene>
    <name evidence="3" type="ORF">Ga0123461_0204</name>
</gene>
<organism evidence="3 4">
    <name type="scientific">Mariprofundus aestuarium</name>
    <dbReference type="NCBI Taxonomy" id="1921086"/>
    <lineage>
        <taxon>Bacteria</taxon>
        <taxon>Pseudomonadati</taxon>
        <taxon>Pseudomonadota</taxon>
        <taxon>Candidatius Mariprofundia</taxon>
        <taxon>Mariprofundales</taxon>
        <taxon>Mariprofundaceae</taxon>
        <taxon>Mariprofundus</taxon>
    </lineage>
</organism>
<feature type="signal peptide" evidence="2">
    <location>
        <begin position="1"/>
        <end position="22"/>
    </location>
</feature>
<dbReference type="AlphaFoldDB" id="A0A2K8KV62"/>
<proteinExistence type="predicted"/>
<keyword evidence="2" id="KW-0732">Signal</keyword>
<dbReference type="Pfam" id="PF11191">
    <property type="entry name" value="DUF2782"/>
    <property type="match status" value="1"/>
</dbReference>
<dbReference type="KEGG" id="maes:Ga0123461_0204"/>
<dbReference type="OrthoDB" id="5296182at2"/>
<protein>
    <recommendedName>
        <fullName evidence="5">DUF2782 domain-containing protein</fullName>
    </recommendedName>
</protein>
<evidence type="ECO:0000256" key="2">
    <source>
        <dbReference type="SAM" id="SignalP"/>
    </source>
</evidence>
<dbReference type="Proteomes" id="UP000231701">
    <property type="component" value="Chromosome"/>
</dbReference>
<keyword evidence="4" id="KW-1185">Reference proteome</keyword>